<evidence type="ECO:0000256" key="29">
    <source>
        <dbReference type="ARBA" id="ARBA00079598"/>
    </source>
</evidence>
<dbReference type="GO" id="GO:0009132">
    <property type="term" value="P:nucleoside diphosphate metabolic process"/>
    <property type="evidence" value="ECO:0007669"/>
    <property type="project" value="InterPro"/>
</dbReference>
<dbReference type="InterPro" id="IPR000086">
    <property type="entry name" value="NUDIX_hydrolase_dom"/>
</dbReference>
<comment type="cofactor">
    <cofactor evidence="2">
        <name>Mg(2+)</name>
        <dbReference type="ChEBI" id="CHEBI:18420"/>
    </cofactor>
</comment>
<comment type="function">
    <text evidence="27">Fatty acyl-coenzyme A (CoA) diphosphatase that hydrolyzes fatty acyl-CoA to yield acyl-4'-phosphopantetheine and adenosine 3',5'-bisphosphate. Cleaves CoA, CoA esters and oxidized CoA with similar efficiencies. Preferentially hydrolyzes medium-chain acyl-CoAs and bile acid-CoAs. Has no activity toward NDP-sugars, CDP-alcohols, (deoxy)nucleoside 5'-triphosphates, nucleoside 5'-di or monophosphates, diadenosine polyphosphates, NAD, NADH, NADP, NADPH or thymidine-5'-monophospho-p-nitrophenyl ester. May be required to eliminate oxidized CoA from peroxisomes, or regulate CoA and acyl-CoA levels in this organelle in response to metabolic demand. Does not play a role in U8 snoRNA decapping activity. Binds U8 snoRNA. Exhibits decapping activity towards dpCoA-capped RNAs in vitro.</text>
</comment>
<feature type="transmembrane region" description="Helical" evidence="30">
    <location>
        <begin position="178"/>
        <end position="194"/>
    </location>
</feature>
<dbReference type="GO" id="GO:0010945">
    <property type="term" value="F:coenzyme A diphosphatase activity"/>
    <property type="evidence" value="ECO:0007669"/>
    <property type="project" value="UniProtKB-EC"/>
</dbReference>
<dbReference type="AlphaFoldDB" id="A0AAY4BKA8"/>
<dbReference type="GO" id="GO:0015938">
    <property type="term" value="P:coenzyme A catabolic process"/>
    <property type="evidence" value="ECO:0007669"/>
    <property type="project" value="TreeGrafter"/>
</dbReference>
<protein>
    <recommendedName>
        <fullName evidence="28">Peroxisomal coenzyme A diphosphatase NUDT7</fullName>
        <ecNumber evidence="13">3.6.1.77</ecNumber>
    </recommendedName>
    <alternativeName>
        <fullName evidence="29">Nucleoside diphosphate-linked moiety X motif 7</fullName>
    </alternativeName>
</protein>
<evidence type="ECO:0000256" key="10">
    <source>
        <dbReference type="ARBA" id="ARBA00023140"/>
    </source>
</evidence>
<comment type="catalytic activity">
    <reaction evidence="17">
        <text>hexanoyl-CoA + H2O = hexanoyl-4'-phosphopantetheine + adenosine 3',5'-bisphosphate + 2 H(+)</text>
        <dbReference type="Rhea" id="RHEA:49980"/>
        <dbReference type="ChEBI" id="CHEBI:15377"/>
        <dbReference type="ChEBI" id="CHEBI:15378"/>
        <dbReference type="ChEBI" id="CHEBI:58343"/>
        <dbReference type="ChEBI" id="CHEBI:62620"/>
        <dbReference type="ChEBI" id="CHEBI:132012"/>
    </reaction>
    <physiologicalReaction direction="left-to-right" evidence="17">
        <dbReference type="Rhea" id="RHEA:49981"/>
    </physiologicalReaction>
</comment>
<comment type="catalytic activity">
    <reaction evidence="23">
        <text>butanoyl-CoA + H2O = S-butanoyl-4'-phosphopantetheine + adenosine 3',5'-bisphosphate + 2 H(+)</text>
        <dbReference type="Rhea" id="RHEA:49976"/>
        <dbReference type="ChEBI" id="CHEBI:15377"/>
        <dbReference type="ChEBI" id="CHEBI:15378"/>
        <dbReference type="ChEBI" id="CHEBI:57371"/>
        <dbReference type="ChEBI" id="CHEBI:58343"/>
        <dbReference type="ChEBI" id="CHEBI:132011"/>
    </reaction>
    <physiologicalReaction direction="left-to-right" evidence="23">
        <dbReference type="Rhea" id="RHEA:49977"/>
    </physiologicalReaction>
</comment>
<evidence type="ECO:0000256" key="3">
    <source>
        <dbReference type="ARBA" id="ARBA00004275"/>
    </source>
</evidence>
<comment type="catalytic activity">
    <reaction evidence="16">
        <text>tetradecanoyl-CoA + H2O = tetradecanoyl-4'-phosphopantetheine + adenosine 3',5'-bisphosphate + 2 H(+)</text>
        <dbReference type="Rhea" id="RHEA:50028"/>
        <dbReference type="ChEBI" id="CHEBI:15377"/>
        <dbReference type="ChEBI" id="CHEBI:15378"/>
        <dbReference type="ChEBI" id="CHEBI:57385"/>
        <dbReference type="ChEBI" id="CHEBI:58343"/>
        <dbReference type="ChEBI" id="CHEBI:132017"/>
    </reaction>
    <physiologicalReaction direction="left-to-right" evidence="16">
        <dbReference type="Rhea" id="RHEA:50029"/>
    </physiologicalReaction>
</comment>
<comment type="catalytic activity">
    <reaction evidence="25">
        <text>3alpha,7alpha,12alpha-trihydroxy-5beta-cholestan-26-oyl-CoA + H2O = 3alpha,7alpha,12alpha-trihydroxy-5beta-cholestan-26-oyl-4'-phosphopantetheine + adenosine 3',5'-bisphosphate + 2 H(+)</text>
        <dbReference type="Rhea" id="RHEA:50040"/>
        <dbReference type="ChEBI" id="CHEBI:15377"/>
        <dbReference type="ChEBI" id="CHEBI:15378"/>
        <dbReference type="ChEBI" id="CHEBI:58343"/>
        <dbReference type="ChEBI" id="CHEBI:63001"/>
        <dbReference type="ChEBI" id="CHEBI:132021"/>
    </reaction>
    <physiologicalReaction direction="left-to-right" evidence="25">
        <dbReference type="Rhea" id="RHEA:50041"/>
    </physiologicalReaction>
</comment>
<evidence type="ECO:0000256" key="21">
    <source>
        <dbReference type="ARBA" id="ARBA00048667"/>
    </source>
</evidence>
<dbReference type="InterPro" id="IPR045121">
    <property type="entry name" value="CoAse"/>
</dbReference>
<sequence>MCRMDAKEKAKEALRRFEVGNSLSCLPALPKASVLIPLFVRGGELHVLLTVRSPQLRSNAGEVCFPGGKYEPEDRDEIETALREAEEEIGLLPDQVEVVCRLWPMVTKRGLLVTPVVAFIEESFRARPNPDEVSDVFTVPLGFFTQAHEHTCYALATLPGFVHFFMYLDPASGKRREIWGLTALLAIVVAAVALEKKPAFTTGFDVENPLAYFQRSLDLWISKL</sequence>
<comment type="catalytic activity">
    <reaction evidence="20">
        <text>succinyl-CoA + H2O = succinyl-4'-phosphopantetheine + adenosine 3',5'-bisphosphate + 2 H(+)</text>
        <dbReference type="Rhea" id="RHEA:67472"/>
        <dbReference type="ChEBI" id="CHEBI:15377"/>
        <dbReference type="ChEBI" id="CHEBI:15378"/>
        <dbReference type="ChEBI" id="CHEBI:57292"/>
        <dbReference type="ChEBI" id="CHEBI:58343"/>
        <dbReference type="ChEBI" id="CHEBI:172364"/>
    </reaction>
    <physiologicalReaction direction="left-to-right" evidence="20">
        <dbReference type="Rhea" id="RHEA:67473"/>
    </physiologicalReaction>
</comment>
<dbReference type="Ensembl" id="ENSDCDT00010023451.1">
    <property type="protein sequence ID" value="ENSDCDP00010021350.1"/>
    <property type="gene ID" value="ENSDCDG00010010487.1"/>
</dbReference>
<keyword evidence="30" id="KW-1133">Transmembrane helix</keyword>
<evidence type="ECO:0000256" key="22">
    <source>
        <dbReference type="ARBA" id="ARBA00048961"/>
    </source>
</evidence>
<dbReference type="FunFam" id="3.90.79.10:FF:000049">
    <property type="entry name" value="Peroxisomal coenzyme A diphosphatase NUDT7"/>
    <property type="match status" value="1"/>
</dbReference>
<evidence type="ECO:0000256" key="1">
    <source>
        <dbReference type="ARBA" id="ARBA00001936"/>
    </source>
</evidence>
<evidence type="ECO:0000256" key="20">
    <source>
        <dbReference type="ARBA" id="ARBA00048624"/>
    </source>
</evidence>
<comment type="catalytic activity">
    <reaction evidence="18">
        <text>propanoyl-CoA + H2O = propanoyl-4'-phosphopantetheine + adenosine 3',5'-bisphosphate + 2 H(+)</text>
        <dbReference type="Rhea" id="RHEA:67464"/>
        <dbReference type="ChEBI" id="CHEBI:15377"/>
        <dbReference type="ChEBI" id="CHEBI:15378"/>
        <dbReference type="ChEBI" id="CHEBI:57392"/>
        <dbReference type="ChEBI" id="CHEBI:58343"/>
        <dbReference type="ChEBI" id="CHEBI:172362"/>
    </reaction>
    <physiologicalReaction direction="left-to-right" evidence="18">
        <dbReference type="Rhea" id="RHEA:67465"/>
    </physiologicalReaction>
</comment>
<dbReference type="PANTHER" id="PTHR12992">
    <property type="entry name" value="NUDIX HYDROLASE"/>
    <property type="match status" value="1"/>
</dbReference>
<comment type="subunit">
    <text evidence="5">Monomer.</text>
</comment>
<evidence type="ECO:0000256" key="7">
    <source>
        <dbReference type="ARBA" id="ARBA00022801"/>
    </source>
</evidence>
<evidence type="ECO:0000256" key="9">
    <source>
        <dbReference type="ARBA" id="ARBA00022884"/>
    </source>
</evidence>
<evidence type="ECO:0000256" key="26">
    <source>
        <dbReference type="ARBA" id="ARBA00051856"/>
    </source>
</evidence>
<evidence type="ECO:0000256" key="8">
    <source>
        <dbReference type="ARBA" id="ARBA00022842"/>
    </source>
</evidence>
<evidence type="ECO:0000256" key="14">
    <source>
        <dbReference type="ARBA" id="ARBA00047289"/>
    </source>
</evidence>
<evidence type="ECO:0000256" key="2">
    <source>
        <dbReference type="ARBA" id="ARBA00001946"/>
    </source>
</evidence>
<comment type="similarity">
    <text evidence="4">Belongs to the Nudix hydrolase family. PCD1 subfamily.</text>
</comment>
<dbReference type="EC" id="3.6.1.77" evidence="13"/>
<dbReference type="Proteomes" id="UP000694580">
    <property type="component" value="Chromosome 17"/>
</dbReference>
<keyword evidence="33" id="KW-1185">Reference proteome</keyword>
<dbReference type="Pfam" id="PF00293">
    <property type="entry name" value="NUDIX"/>
    <property type="match status" value="1"/>
</dbReference>
<evidence type="ECO:0000256" key="27">
    <source>
        <dbReference type="ARBA" id="ARBA00059426"/>
    </source>
</evidence>
<evidence type="ECO:0000256" key="4">
    <source>
        <dbReference type="ARBA" id="ARBA00006506"/>
    </source>
</evidence>
<comment type="catalytic activity">
    <reaction evidence="26">
        <text>acetyl-CoA + H2O = S-acetyl-4'-phosphopantetheine + adenosine 3',5'-bisphosphate + 2 H(+)</text>
        <dbReference type="Rhea" id="RHEA:64992"/>
        <dbReference type="ChEBI" id="CHEBI:15377"/>
        <dbReference type="ChEBI" id="CHEBI:15378"/>
        <dbReference type="ChEBI" id="CHEBI:57288"/>
        <dbReference type="ChEBI" id="CHEBI:58343"/>
        <dbReference type="ChEBI" id="CHEBI:156266"/>
    </reaction>
    <physiologicalReaction direction="left-to-right" evidence="26">
        <dbReference type="Rhea" id="RHEA:64993"/>
    </physiologicalReaction>
</comment>
<dbReference type="PROSITE" id="PS01293">
    <property type="entry name" value="NUDIX_COA"/>
    <property type="match status" value="1"/>
</dbReference>
<dbReference type="GeneTree" id="ENSGT00940000159631"/>
<comment type="catalytic activity">
    <reaction evidence="24">
        <text>decanoyl-CoA + H2O = decanoyl-4'-phosphopantetheine + adenosine 3',5'-bisphosphate + 2 H(+)</text>
        <dbReference type="Rhea" id="RHEA:50020"/>
        <dbReference type="ChEBI" id="CHEBI:15377"/>
        <dbReference type="ChEBI" id="CHEBI:15378"/>
        <dbReference type="ChEBI" id="CHEBI:58343"/>
        <dbReference type="ChEBI" id="CHEBI:61430"/>
        <dbReference type="ChEBI" id="CHEBI:132014"/>
    </reaction>
    <physiologicalReaction direction="left-to-right" evidence="24">
        <dbReference type="Rhea" id="RHEA:50021"/>
    </physiologicalReaction>
</comment>
<dbReference type="GO" id="GO:0005782">
    <property type="term" value="C:peroxisomal matrix"/>
    <property type="evidence" value="ECO:0007669"/>
    <property type="project" value="UniProtKB-ARBA"/>
</dbReference>
<dbReference type="Gene3D" id="3.90.79.10">
    <property type="entry name" value="Nucleoside Triphosphate Pyrophosphohydrolase"/>
    <property type="match status" value="1"/>
</dbReference>
<evidence type="ECO:0000256" key="18">
    <source>
        <dbReference type="ARBA" id="ARBA00047666"/>
    </source>
</evidence>
<keyword evidence="11" id="KW-0464">Manganese</keyword>
<evidence type="ECO:0000256" key="6">
    <source>
        <dbReference type="ARBA" id="ARBA00022723"/>
    </source>
</evidence>
<evidence type="ECO:0000256" key="24">
    <source>
        <dbReference type="ARBA" id="ARBA00050371"/>
    </source>
</evidence>
<keyword evidence="9" id="KW-0694">RNA-binding</keyword>
<evidence type="ECO:0000259" key="31">
    <source>
        <dbReference type="PROSITE" id="PS51462"/>
    </source>
</evidence>
<keyword evidence="6" id="KW-0479">Metal-binding</keyword>
<evidence type="ECO:0000256" key="30">
    <source>
        <dbReference type="SAM" id="Phobius"/>
    </source>
</evidence>
<evidence type="ECO:0000256" key="17">
    <source>
        <dbReference type="ARBA" id="ARBA00047466"/>
    </source>
</evidence>
<comment type="cofactor">
    <cofactor evidence="1">
        <name>Mn(2+)</name>
        <dbReference type="ChEBI" id="CHEBI:29035"/>
    </cofactor>
</comment>
<dbReference type="PANTHER" id="PTHR12992:SF24">
    <property type="entry name" value="PEROXISOMAL COENZYME A DIPHOSPHATASE NUDT7"/>
    <property type="match status" value="1"/>
</dbReference>
<comment type="catalytic activity">
    <reaction evidence="14">
        <text>octanoyl-CoA + H2O = S-octanoyl-4'-phosphopantetheine + adenosine 3',5'-bisphosphate + 2 H(+)</text>
        <dbReference type="Rhea" id="RHEA:50016"/>
        <dbReference type="ChEBI" id="CHEBI:15377"/>
        <dbReference type="ChEBI" id="CHEBI:15378"/>
        <dbReference type="ChEBI" id="CHEBI:57386"/>
        <dbReference type="ChEBI" id="CHEBI:58343"/>
        <dbReference type="ChEBI" id="CHEBI:132013"/>
    </reaction>
    <physiologicalReaction direction="left-to-right" evidence="14">
        <dbReference type="Rhea" id="RHEA:50017"/>
    </physiologicalReaction>
</comment>
<keyword evidence="8" id="KW-0460">Magnesium</keyword>
<dbReference type="InterPro" id="IPR000059">
    <property type="entry name" value="NUDIX_hydrolase_NudL_CS"/>
</dbReference>
<keyword evidence="10" id="KW-0576">Peroxisome</keyword>
<keyword evidence="30" id="KW-0472">Membrane</keyword>
<keyword evidence="30" id="KW-0812">Transmembrane</keyword>
<reference evidence="32" key="2">
    <citation type="submission" date="2025-08" db="UniProtKB">
        <authorList>
            <consortium name="Ensembl"/>
        </authorList>
    </citation>
    <scope>IDENTIFICATION</scope>
</reference>
<proteinExistence type="inferred from homology"/>
<evidence type="ECO:0000256" key="23">
    <source>
        <dbReference type="ARBA" id="ARBA00049284"/>
    </source>
</evidence>
<accession>A0AAY4BKA8</accession>
<evidence type="ECO:0000256" key="16">
    <source>
        <dbReference type="ARBA" id="ARBA00047403"/>
    </source>
</evidence>
<reference evidence="32 33" key="1">
    <citation type="submission" date="2020-06" db="EMBL/GenBank/DDBJ databases">
        <authorList>
            <consortium name="Wellcome Sanger Institute Data Sharing"/>
        </authorList>
    </citation>
    <scope>NUCLEOTIDE SEQUENCE [LARGE SCALE GENOMIC DNA]</scope>
</reference>
<dbReference type="InterPro" id="IPR015797">
    <property type="entry name" value="NUDIX_hydrolase-like_dom_sf"/>
</dbReference>
<evidence type="ECO:0000313" key="33">
    <source>
        <dbReference type="Proteomes" id="UP000694580"/>
    </source>
</evidence>
<dbReference type="CDD" id="cd03426">
    <property type="entry name" value="NUDIX_CoAse_Nudt7"/>
    <property type="match status" value="1"/>
</dbReference>
<dbReference type="GO" id="GO:0003723">
    <property type="term" value="F:RNA binding"/>
    <property type="evidence" value="ECO:0007669"/>
    <property type="project" value="UniProtKB-KW"/>
</dbReference>
<comment type="catalytic activity">
    <reaction evidence="15">
        <text>malonyl-CoA + H2O = malonyl-4'-phosphopantetheine + adenosine 3',5'-bisphosphate + 2 H(+)</text>
        <dbReference type="Rhea" id="RHEA:67468"/>
        <dbReference type="ChEBI" id="CHEBI:15377"/>
        <dbReference type="ChEBI" id="CHEBI:15378"/>
        <dbReference type="ChEBI" id="CHEBI:57384"/>
        <dbReference type="ChEBI" id="CHEBI:58343"/>
        <dbReference type="ChEBI" id="CHEBI:172363"/>
    </reaction>
    <physiologicalReaction direction="left-to-right" evidence="15">
        <dbReference type="Rhea" id="RHEA:67469"/>
    </physiologicalReaction>
</comment>
<evidence type="ECO:0000313" key="32">
    <source>
        <dbReference type="Ensembl" id="ENSDCDP00010021350.1"/>
    </source>
</evidence>
<gene>
    <name evidence="32" type="primary">NUDT7</name>
</gene>
<evidence type="ECO:0000256" key="19">
    <source>
        <dbReference type="ARBA" id="ARBA00047757"/>
    </source>
</evidence>
<reference evidence="32" key="3">
    <citation type="submission" date="2025-09" db="UniProtKB">
        <authorList>
            <consortium name="Ensembl"/>
        </authorList>
    </citation>
    <scope>IDENTIFICATION</scope>
</reference>
<evidence type="ECO:0000256" key="13">
    <source>
        <dbReference type="ARBA" id="ARBA00044967"/>
    </source>
</evidence>
<keyword evidence="7" id="KW-0378">Hydrolase</keyword>
<name>A0AAY4BKA8_9TELE</name>
<comment type="catalytic activity">
    <reaction evidence="19">
        <text>dodecanoyl-CoA + H2O = S-dodecanoyl-4'-phosphopantetheine + adenosine 3',5'-bisphosphate + 2 H(+)</text>
        <dbReference type="Rhea" id="RHEA:50024"/>
        <dbReference type="ChEBI" id="CHEBI:15377"/>
        <dbReference type="ChEBI" id="CHEBI:15378"/>
        <dbReference type="ChEBI" id="CHEBI:57375"/>
        <dbReference type="ChEBI" id="CHEBI:58343"/>
        <dbReference type="ChEBI" id="CHEBI:132015"/>
    </reaction>
    <physiologicalReaction direction="left-to-right" evidence="19">
        <dbReference type="Rhea" id="RHEA:50025"/>
    </physiologicalReaction>
</comment>
<evidence type="ECO:0000256" key="5">
    <source>
        <dbReference type="ARBA" id="ARBA00011245"/>
    </source>
</evidence>
<evidence type="ECO:0000256" key="11">
    <source>
        <dbReference type="ARBA" id="ARBA00023211"/>
    </source>
</evidence>
<evidence type="ECO:0000256" key="28">
    <source>
        <dbReference type="ARBA" id="ARBA00072984"/>
    </source>
</evidence>
<comment type="subcellular location">
    <subcellularLocation>
        <location evidence="3">Peroxisome</location>
    </subcellularLocation>
</comment>
<evidence type="ECO:0000256" key="25">
    <source>
        <dbReference type="ARBA" id="ARBA00051749"/>
    </source>
</evidence>
<organism evidence="32 33">
    <name type="scientific">Denticeps clupeoides</name>
    <name type="common">denticle herring</name>
    <dbReference type="NCBI Taxonomy" id="299321"/>
    <lineage>
        <taxon>Eukaryota</taxon>
        <taxon>Metazoa</taxon>
        <taxon>Chordata</taxon>
        <taxon>Craniata</taxon>
        <taxon>Vertebrata</taxon>
        <taxon>Euteleostomi</taxon>
        <taxon>Actinopterygii</taxon>
        <taxon>Neopterygii</taxon>
        <taxon>Teleostei</taxon>
        <taxon>Clupei</taxon>
        <taxon>Clupeiformes</taxon>
        <taxon>Denticipitoidei</taxon>
        <taxon>Denticipitidae</taxon>
        <taxon>Denticeps</taxon>
    </lineage>
</organism>
<comment type="catalytic activity">
    <reaction evidence="12">
        <text>CoA + H2O = (R)-4'-phosphopantetheine + adenosine 3',5'-bisphosphate + 2 H(+)</text>
        <dbReference type="Rhea" id="RHEA:64988"/>
        <dbReference type="ChEBI" id="CHEBI:15377"/>
        <dbReference type="ChEBI" id="CHEBI:15378"/>
        <dbReference type="ChEBI" id="CHEBI:57287"/>
        <dbReference type="ChEBI" id="CHEBI:58343"/>
        <dbReference type="ChEBI" id="CHEBI:61723"/>
        <dbReference type="EC" id="3.6.1.77"/>
    </reaction>
    <physiologicalReaction direction="left-to-right" evidence="12">
        <dbReference type="Rhea" id="RHEA:64989"/>
    </physiologicalReaction>
</comment>
<evidence type="ECO:0000256" key="15">
    <source>
        <dbReference type="ARBA" id="ARBA00047369"/>
    </source>
</evidence>
<comment type="catalytic activity">
    <reaction evidence="22">
        <text>choloyl-CoA + H2O = S-choloyl-4'-phosphopantetheine + adenosine 3',5'-bisphosphate + 2 H(+)</text>
        <dbReference type="Rhea" id="RHEA:50036"/>
        <dbReference type="ChEBI" id="CHEBI:15377"/>
        <dbReference type="ChEBI" id="CHEBI:15378"/>
        <dbReference type="ChEBI" id="CHEBI:57373"/>
        <dbReference type="ChEBI" id="CHEBI:58343"/>
        <dbReference type="ChEBI" id="CHEBI:132020"/>
    </reaction>
    <physiologicalReaction direction="left-to-right" evidence="22">
        <dbReference type="Rhea" id="RHEA:50037"/>
    </physiologicalReaction>
</comment>
<comment type="catalytic activity">
    <reaction evidence="21">
        <text>a 5'-end CoA-ribonucleoside in mRNA + H2O = a 5'-end phospho-adenosine-phospho-ribonucleoside in mRNA + (R)-4'-phosphopantetheine + 2 H(+)</text>
        <dbReference type="Rhea" id="RHEA:67592"/>
        <dbReference type="Rhea" id="RHEA-COMP:15719"/>
        <dbReference type="Rhea" id="RHEA-COMP:17276"/>
        <dbReference type="ChEBI" id="CHEBI:15377"/>
        <dbReference type="ChEBI" id="CHEBI:15378"/>
        <dbReference type="ChEBI" id="CHEBI:61723"/>
        <dbReference type="ChEBI" id="CHEBI:144051"/>
        <dbReference type="ChEBI" id="CHEBI:172371"/>
    </reaction>
    <physiologicalReaction direction="left-to-right" evidence="21">
        <dbReference type="Rhea" id="RHEA:67593"/>
    </physiologicalReaction>
</comment>
<dbReference type="PROSITE" id="PS51462">
    <property type="entry name" value="NUDIX"/>
    <property type="match status" value="1"/>
</dbReference>
<dbReference type="GO" id="GO:0030145">
    <property type="term" value="F:manganese ion binding"/>
    <property type="evidence" value="ECO:0007669"/>
    <property type="project" value="InterPro"/>
</dbReference>
<dbReference type="GO" id="GO:0000287">
    <property type="term" value="F:magnesium ion binding"/>
    <property type="evidence" value="ECO:0007669"/>
    <property type="project" value="InterPro"/>
</dbReference>
<evidence type="ECO:0000256" key="12">
    <source>
        <dbReference type="ARBA" id="ARBA00044908"/>
    </source>
</evidence>
<feature type="domain" description="Nudix hydrolase" evidence="31">
    <location>
        <begin position="29"/>
        <end position="168"/>
    </location>
</feature>
<dbReference type="SUPFAM" id="SSF55811">
    <property type="entry name" value="Nudix"/>
    <property type="match status" value="1"/>
</dbReference>